<name>A0A0W8FH94_9ZZZZ</name>
<dbReference type="CDD" id="cd13653">
    <property type="entry name" value="PBP2_phosphate_like_1"/>
    <property type="match status" value="1"/>
</dbReference>
<evidence type="ECO:0000259" key="3">
    <source>
        <dbReference type="Pfam" id="PF12849"/>
    </source>
</evidence>
<keyword evidence="1" id="KW-0813">Transport</keyword>
<dbReference type="Pfam" id="PF12849">
    <property type="entry name" value="PBP_like_2"/>
    <property type="match status" value="1"/>
</dbReference>
<dbReference type="EMBL" id="LNQE01001228">
    <property type="protein sequence ID" value="KUG20094.1"/>
    <property type="molecule type" value="Genomic_DNA"/>
</dbReference>
<proteinExistence type="predicted"/>
<comment type="caution">
    <text evidence="4">The sequence shown here is derived from an EMBL/GenBank/DDBJ whole genome shotgun (WGS) entry which is preliminary data.</text>
</comment>
<accession>A0A0W8FH94</accession>
<dbReference type="PANTHER" id="PTHR30570:SF1">
    <property type="entry name" value="PHOSPHATE-BINDING PROTEIN PSTS"/>
    <property type="match status" value="1"/>
</dbReference>
<sequence length="295" mass="30951">MPPREDAMVMTVIPSSGWGHLLLAVLGMLVLAALFAGCVGERQAAAAAQTISVVGSTTVLPVAQLAADEFMNTHPYADIQVSGGGSSVGIRAVGERTADIGMASRGLRDAEKARYPDLVDHPIAVDAIAIIVHPDNPVGSLTLDQLRGIYNGSITSWRDAGGTDQQIVVVGRDSASGTRETFSEVVMEKESFAPAQLEKNSNGAVKQTVARTPGAIGYVGLGYLDDTVKAVPIDPGGAPVAPTIENVRNARYPISRSLHMFTRGEPEGLAEEYIGFLLGDEGQRIVEEEGFVGIA</sequence>
<dbReference type="InterPro" id="IPR050811">
    <property type="entry name" value="Phosphate_ABC_transporter"/>
</dbReference>
<reference evidence="4" key="1">
    <citation type="journal article" date="2015" name="Proc. Natl. Acad. Sci. U.S.A.">
        <title>Networks of energetic and metabolic interactions define dynamics in microbial communities.</title>
        <authorList>
            <person name="Embree M."/>
            <person name="Liu J.K."/>
            <person name="Al-Bassam M.M."/>
            <person name="Zengler K."/>
        </authorList>
    </citation>
    <scope>NUCLEOTIDE SEQUENCE</scope>
</reference>
<dbReference type="InterPro" id="IPR024370">
    <property type="entry name" value="PBP_domain"/>
</dbReference>
<evidence type="ECO:0000256" key="2">
    <source>
        <dbReference type="ARBA" id="ARBA00022729"/>
    </source>
</evidence>
<dbReference type="GO" id="GO:0042301">
    <property type="term" value="F:phosphate ion binding"/>
    <property type="evidence" value="ECO:0007669"/>
    <property type="project" value="InterPro"/>
</dbReference>
<dbReference type="Gene3D" id="3.40.190.10">
    <property type="entry name" value="Periplasmic binding protein-like II"/>
    <property type="match status" value="2"/>
</dbReference>
<gene>
    <name evidence="4" type="ORF">ASZ90_010171</name>
</gene>
<dbReference type="SUPFAM" id="SSF53850">
    <property type="entry name" value="Periplasmic binding protein-like II"/>
    <property type="match status" value="1"/>
</dbReference>
<organism evidence="4">
    <name type="scientific">hydrocarbon metagenome</name>
    <dbReference type="NCBI Taxonomy" id="938273"/>
    <lineage>
        <taxon>unclassified sequences</taxon>
        <taxon>metagenomes</taxon>
        <taxon>ecological metagenomes</taxon>
    </lineage>
</organism>
<dbReference type="NCBIfam" id="TIGR02136">
    <property type="entry name" value="ptsS_2"/>
    <property type="match status" value="1"/>
</dbReference>
<evidence type="ECO:0000313" key="4">
    <source>
        <dbReference type="EMBL" id="KUG20094.1"/>
    </source>
</evidence>
<dbReference type="InterPro" id="IPR011862">
    <property type="entry name" value="Phos-bd"/>
</dbReference>
<keyword evidence="2" id="KW-0732">Signal</keyword>
<evidence type="ECO:0000256" key="1">
    <source>
        <dbReference type="ARBA" id="ARBA00022448"/>
    </source>
</evidence>
<protein>
    <submittedName>
        <fullName evidence="4">Phosphate abc transporter</fullName>
    </submittedName>
</protein>
<dbReference type="PANTHER" id="PTHR30570">
    <property type="entry name" value="PERIPLASMIC PHOSPHATE BINDING COMPONENT OF PHOSPHATE ABC TRANSPORTER"/>
    <property type="match status" value="1"/>
</dbReference>
<dbReference type="AlphaFoldDB" id="A0A0W8FH94"/>
<feature type="domain" description="PBP" evidence="3">
    <location>
        <begin position="43"/>
        <end position="281"/>
    </location>
</feature>